<dbReference type="SUPFAM" id="SSF53850">
    <property type="entry name" value="Periplasmic binding protein-like II"/>
    <property type="match status" value="1"/>
</dbReference>
<keyword evidence="2" id="KW-0732">Signal</keyword>
<feature type="chain" id="PRO_5046946840" evidence="2">
    <location>
        <begin position="26"/>
        <end position="454"/>
    </location>
</feature>
<protein>
    <submittedName>
        <fullName evidence="3">Extracellular solute-binding protein</fullName>
    </submittedName>
</protein>
<dbReference type="InterPro" id="IPR006059">
    <property type="entry name" value="SBP"/>
</dbReference>
<dbReference type="RefSeq" id="WP_148392482.1">
    <property type="nucleotide sequence ID" value="NZ_JBBMFP010000018.1"/>
</dbReference>
<sequence>MKKRMAKLVALSMTALMAASLTACGGDSKNASSSETSGDDKSAKKESGDGESKEIVYWNIGTESPDKDVIAKAVDKFNSETESGYTVTVVPTQNDTYKEKLVVAMSSGECPDMYSNWSGGPMYEYIDSGFGQPIDDLFNASEIKDKLMDAAVAQATYNDHVYAVPYQNVSLAGIFYNKEMFEKYGLSEPKTLADLENICKTLKDNGITPFALANGSKWTGSMYFMSLAARYGGLEPFQKAVAGEGKFTDDCFIKAGEKIQEWVNAGYFPEGVNSLSEDDGQAKQLMYQESAGMLLCGSWYTGTFSSDSEEFYQKIDWFPFPAIEGSDADASIQIGTVGDQFITFNCEGDKLAAAFECAEAHLSDEVIDFEIEKGKIPPVKGIEEKITDPVAKKIVETANSAPEIQLWYDQYLPPAVATAHLDGLQEVFGLTMTPQEAQDSMQAAMDDYLSTKAE</sequence>
<dbReference type="PANTHER" id="PTHR43649">
    <property type="entry name" value="ARABINOSE-BINDING PROTEIN-RELATED"/>
    <property type="match status" value="1"/>
</dbReference>
<evidence type="ECO:0000313" key="3">
    <source>
        <dbReference type="EMBL" id="MEQ2432934.1"/>
    </source>
</evidence>
<comment type="caution">
    <text evidence="3">The sequence shown here is derived from an EMBL/GenBank/DDBJ whole genome shotgun (WGS) entry which is preliminary data.</text>
</comment>
<dbReference type="Proteomes" id="UP001457898">
    <property type="component" value="Unassembled WGS sequence"/>
</dbReference>
<dbReference type="EMBL" id="JBBMFP010000018">
    <property type="protein sequence ID" value="MEQ2432934.1"/>
    <property type="molecule type" value="Genomic_DNA"/>
</dbReference>
<dbReference type="Pfam" id="PF01547">
    <property type="entry name" value="SBP_bac_1"/>
    <property type="match status" value="1"/>
</dbReference>
<name>A0ABV1DRA6_9FIRM</name>
<evidence type="ECO:0000256" key="2">
    <source>
        <dbReference type="SAM" id="SignalP"/>
    </source>
</evidence>
<dbReference type="PANTHER" id="PTHR43649:SF14">
    <property type="entry name" value="BLR3389 PROTEIN"/>
    <property type="match status" value="1"/>
</dbReference>
<proteinExistence type="predicted"/>
<feature type="region of interest" description="Disordered" evidence="1">
    <location>
        <begin position="24"/>
        <end position="51"/>
    </location>
</feature>
<gene>
    <name evidence="3" type="ORF">WMO65_18215</name>
</gene>
<accession>A0ABV1DRA6</accession>
<feature type="compositionally biased region" description="Basic and acidic residues" evidence="1">
    <location>
        <begin position="38"/>
        <end position="51"/>
    </location>
</feature>
<evidence type="ECO:0000313" key="4">
    <source>
        <dbReference type="Proteomes" id="UP001457898"/>
    </source>
</evidence>
<dbReference type="PROSITE" id="PS51257">
    <property type="entry name" value="PROKAR_LIPOPROTEIN"/>
    <property type="match status" value="1"/>
</dbReference>
<organism evidence="3 4">
    <name type="scientific">Blautia caccae</name>
    <dbReference type="NCBI Taxonomy" id="3133175"/>
    <lineage>
        <taxon>Bacteria</taxon>
        <taxon>Bacillati</taxon>
        <taxon>Bacillota</taxon>
        <taxon>Clostridia</taxon>
        <taxon>Lachnospirales</taxon>
        <taxon>Lachnospiraceae</taxon>
        <taxon>Blautia</taxon>
    </lineage>
</organism>
<keyword evidence="4" id="KW-1185">Reference proteome</keyword>
<dbReference type="Gene3D" id="3.40.190.10">
    <property type="entry name" value="Periplasmic binding protein-like II"/>
    <property type="match status" value="2"/>
</dbReference>
<evidence type="ECO:0000256" key="1">
    <source>
        <dbReference type="SAM" id="MobiDB-lite"/>
    </source>
</evidence>
<feature type="signal peptide" evidence="2">
    <location>
        <begin position="1"/>
        <end position="25"/>
    </location>
</feature>
<reference evidence="3 4" key="1">
    <citation type="submission" date="2024-03" db="EMBL/GenBank/DDBJ databases">
        <title>Human intestinal bacterial collection.</title>
        <authorList>
            <person name="Pauvert C."/>
            <person name="Hitch T.C.A."/>
            <person name="Clavel T."/>
        </authorList>
    </citation>
    <scope>NUCLEOTIDE SEQUENCE [LARGE SCALE GENOMIC DNA]</scope>
    <source>
        <strain evidence="3 4">CLA-SR-H028</strain>
    </source>
</reference>
<dbReference type="InterPro" id="IPR050490">
    <property type="entry name" value="Bact_solute-bd_prot1"/>
</dbReference>